<proteinExistence type="predicted"/>
<evidence type="ECO:0000313" key="2">
    <source>
        <dbReference type="Proteomes" id="UP001501417"/>
    </source>
</evidence>
<gene>
    <name evidence="1" type="ORF">GCM10023161_41050</name>
</gene>
<protein>
    <submittedName>
        <fullName evidence="1">Uncharacterized protein</fullName>
    </submittedName>
</protein>
<evidence type="ECO:0000313" key="1">
    <source>
        <dbReference type="EMBL" id="GAA4293079.1"/>
    </source>
</evidence>
<dbReference type="Proteomes" id="UP001501417">
    <property type="component" value="Unassembled WGS sequence"/>
</dbReference>
<dbReference type="EMBL" id="BAABGF010000043">
    <property type="protein sequence ID" value="GAA4293079.1"/>
    <property type="molecule type" value="Genomic_DNA"/>
</dbReference>
<organism evidence="1 2">
    <name type="scientific">Mycobacterium paraffinicum</name>
    <dbReference type="NCBI Taxonomy" id="53378"/>
    <lineage>
        <taxon>Bacteria</taxon>
        <taxon>Bacillati</taxon>
        <taxon>Actinomycetota</taxon>
        <taxon>Actinomycetes</taxon>
        <taxon>Mycobacteriales</taxon>
        <taxon>Mycobacteriaceae</taxon>
        <taxon>Mycobacterium</taxon>
    </lineage>
</organism>
<accession>A0ABP8F278</accession>
<keyword evidence="2" id="KW-1185">Reference proteome</keyword>
<comment type="caution">
    <text evidence="1">The sequence shown here is derived from an EMBL/GenBank/DDBJ whole genome shotgun (WGS) entry which is preliminary data.</text>
</comment>
<sequence>MTATNLPAEIRGPAIHTDRLWSRLRRNRDAPRSLQQLIKEVEKSTQVRRSGLEGVLTELQQHRDATSDAGLREALTWLCNAVTRMVTNPTAAHSREVLVAADAVKRR</sequence>
<name>A0ABP8F278_9MYCO</name>
<dbReference type="RefSeq" id="WP_264044462.1">
    <property type="nucleotide sequence ID" value="NZ_BAABGF010000043.1"/>
</dbReference>
<reference evidence="2" key="1">
    <citation type="journal article" date="2019" name="Int. J. Syst. Evol. Microbiol.">
        <title>The Global Catalogue of Microorganisms (GCM) 10K type strain sequencing project: providing services to taxonomists for standard genome sequencing and annotation.</title>
        <authorList>
            <consortium name="The Broad Institute Genomics Platform"/>
            <consortium name="The Broad Institute Genome Sequencing Center for Infectious Disease"/>
            <person name="Wu L."/>
            <person name="Ma J."/>
        </authorList>
    </citation>
    <scope>NUCLEOTIDE SEQUENCE [LARGE SCALE GENOMIC DNA]</scope>
    <source>
        <strain evidence="2">JCM 17782</strain>
    </source>
</reference>